<dbReference type="EMBL" id="JAQMLS010000001">
    <property type="protein sequence ID" value="MDB8740866.1"/>
    <property type="molecule type" value="Genomic_DNA"/>
</dbReference>
<dbReference type="SMART" id="SM00465">
    <property type="entry name" value="GIYc"/>
    <property type="match status" value="1"/>
</dbReference>
<gene>
    <name evidence="2" type="ORF">PNV70_02130</name>
</gene>
<sequence length="260" mass="30401">MFGTVIIDAYTKDETEALAYAIDDICCPSDNYGWASAGIYCFWDYNTHEVLYIGLASDLYERFRQHNGLLPMQNEGCKYKQIQEYFMSHTKLGYSIFVQSPLSQPIVHRNKDYYEQFAAENHVNLKNYTTEQGIKDIKRVEGILIEAYRKSYGHFPKWNKVGGSIEGQQRVMKHNINIVKSFSNPQLFEMNPIVSRSTIRELSDNPTYEGFESFLHAVRMCVLLFGMDYYEALKFHNEHDSFGWYHQMCSEGYMNKKLIV</sequence>
<name>A0AAW6DYB4_9FIRM</name>
<dbReference type="AlphaFoldDB" id="A0AAW6DYB4"/>
<reference evidence="2" key="1">
    <citation type="submission" date="2023-01" db="EMBL/GenBank/DDBJ databases">
        <title>Human gut microbiome strain richness.</title>
        <authorList>
            <person name="Chen-Liaw A."/>
        </authorList>
    </citation>
    <scope>NUCLEOTIDE SEQUENCE</scope>
    <source>
        <strain evidence="2">D59st1_B8_D59t2_181005</strain>
    </source>
</reference>
<dbReference type="InterPro" id="IPR035901">
    <property type="entry name" value="GIY-YIG_endonuc_sf"/>
</dbReference>
<dbReference type="SUPFAM" id="SSF82771">
    <property type="entry name" value="GIY-YIG endonuclease"/>
    <property type="match status" value="1"/>
</dbReference>
<protein>
    <recommendedName>
        <fullName evidence="1">GIY-YIG domain-containing protein</fullName>
    </recommendedName>
</protein>
<dbReference type="Proteomes" id="UP001211421">
    <property type="component" value="Unassembled WGS sequence"/>
</dbReference>
<organism evidence="2 3">
    <name type="scientific">Ruminococcus bicirculans</name>
    <name type="common">ex Wegman et al. 2014</name>
    <dbReference type="NCBI Taxonomy" id="1160721"/>
    <lineage>
        <taxon>Bacteria</taxon>
        <taxon>Bacillati</taxon>
        <taxon>Bacillota</taxon>
        <taxon>Clostridia</taxon>
        <taxon>Eubacteriales</taxon>
        <taxon>Oscillospiraceae</taxon>
        <taxon>Ruminococcus</taxon>
    </lineage>
</organism>
<accession>A0AAW6DYB4</accession>
<evidence type="ECO:0000259" key="1">
    <source>
        <dbReference type="PROSITE" id="PS50164"/>
    </source>
</evidence>
<evidence type="ECO:0000313" key="2">
    <source>
        <dbReference type="EMBL" id="MDB8740866.1"/>
    </source>
</evidence>
<proteinExistence type="predicted"/>
<evidence type="ECO:0000313" key="3">
    <source>
        <dbReference type="Proteomes" id="UP001211421"/>
    </source>
</evidence>
<comment type="caution">
    <text evidence="2">The sequence shown here is derived from an EMBL/GenBank/DDBJ whole genome shotgun (WGS) entry which is preliminary data.</text>
</comment>
<dbReference type="PROSITE" id="PS50164">
    <property type="entry name" value="GIY_YIG"/>
    <property type="match status" value="1"/>
</dbReference>
<dbReference type="InterPro" id="IPR000305">
    <property type="entry name" value="GIY-YIG_endonuc"/>
</dbReference>
<dbReference type="RefSeq" id="WP_117938253.1">
    <property type="nucleotide sequence ID" value="NZ_DAWCKT010000030.1"/>
</dbReference>
<feature type="domain" description="GIY-YIG" evidence="1">
    <location>
        <begin position="35"/>
        <end position="160"/>
    </location>
</feature>